<dbReference type="OrthoDB" id="9793527at2"/>
<proteinExistence type="inferred from homology"/>
<reference evidence="4 5" key="1">
    <citation type="submission" date="2016-01" db="EMBL/GenBank/DDBJ databases">
        <title>Investigation of taxonomic status of Bacillus aminovorans.</title>
        <authorList>
            <person name="Verma A."/>
            <person name="Pal Y."/>
            <person name="Krishnamurthi S."/>
        </authorList>
    </citation>
    <scope>NUCLEOTIDE SEQUENCE [LARGE SCALE GENOMIC DNA]</scope>
    <source>
        <strain evidence="4 5">DSM 4337</strain>
    </source>
</reference>
<evidence type="ECO:0000256" key="3">
    <source>
        <dbReference type="RuleBase" id="RU003850"/>
    </source>
</evidence>
<dbReference type="PANTHER" id="PTHR33569:SF1">
    <property type="entry name" value="UREASE"/>
    <property type="match status" value="1"/>
</dbReference>
<dbReference type="PANTHER" id="PTHR33569">
    <property type="entry name" value="UREASE"/>
    <property type="match status" value="1"/>
</dbReference>
<dbReference type="NCBIfam" id="TIGR00193">
    <property type="entry name" value="urease_gam"/>
    <property type="match status" value="1"/>
</dbReference>
<dbReference type="InterPro" id="IPR050069">
    <property type="entry name" value="Urease_subunit"/>
</dbReference>
<dbReference type="EC" id="3.5.1.5" evidence="3"/>
<name>A0A177KI57_9BACI</name>
<comment type="catalytic activity">
    <reaction evidence="2 3">
        <text>urea + 2 H2O + H(+) = hydrogencarbonate + 2 NH4(+)</text>
        <dbReference type="Rhea" id="RHEA:20557"/>
        <dbReference type="ChEBI" id="CHEBI:15377"/>
        <dbReference type="ChEBI" id="CHEBI:15378"/>
        <dbReference type="ChEBI" id="CHEBI:16199"/>
        <dbReference type="ChEBI" id="CHEBI:17544"/>
        <dbReference type="ChEBI" id="CHEBI:28938"/>
        <dbReference type="EC" id="3.5.1.5"/>
    </reaction>
</comment>
<dbReference type="CDD" id="cd00390">
    <property type="entry name" value="Urease_gamma"/>
    <property type="match status" value="1"/>
</dbReference>
<dbReference type="InterPro" id="IPR002026">
    <property type="entry name" value="Urease_gamma/gamma-beta_su"/>
</dbReference>
<dbReference type="NCBIfam" id="NF009712">
    <property type="entry name" value="PRK13241.1"/>
    <property type="match status" value="1"/>
</dbReference>
<dbReference type="EMBL" id="LQWZ01000037">
    <property type="protein sequence ID" value="OAH52804.1"/>
    <property type="molecule type" value="Genomic_DNA"/>
</dbReference>
<comment type="caution">
    <text evidence="4">The sequence shown here is derived from an EMBL/GenBank/DDBJ whole genome shotgun (WGS) entry which is preliminary data.</text>
</comment>
<evidence type="ECO:0000313" key="5">
    <source>
        <dbReference type="Proteomes" id="UP000077271"/>
    </source>
</evidence>
<keyword evidence="1 3" id="KW-0378">Hydrolase</keyword>
<dbReference type="InterPro" id="IPR036463">
    <property type="entry name" value="Urease_gamma_sf"/>
</dbReference>
<dbReference type="GO" id="GO:0005737">
    <property type="term" value="C:cytoplasm"/>
    <property type="evidence" value="ECO:0007669"/>
    <property type="project" value="UniProtKB-SubCell"/>
</dbReference>
<dbReference type="RefSeq" id="WP_063975609.1">
    <property type="nucleotide sequence ID" value="NZ_LQWZ01000037.1"/>
</dbReference>
<dbReference type="SUPFAM" id="SSF54111">
    <property type="entry name" value="Urease, gamma-subunit"/>
    <property type="match status" value="1"/>
</dbReference>
<protein>
    <recommendedName>
        <fullName evidence="3">Urease subunit gamma</fullName>
        <ecNumber evidence="3">3.5.1.5</ecNumber>
    </recommendedName>
</protein>
<dbReference type="GO" id="GO:0009039">
    <property type="term" value="F:urease activity"/>
    <property type="evidence" value="ECO:0007669"/>
    <property type="project" value="UniProtKB-EC"/>
</dbReference>
<sequence length="133" mass="14967">MHLTPRENERLLVFTTAELARRRLKNGLKLNYPEAVAIISDELMEQAVTANKRLADIISFGTQILSQEDVLPGVRELIPIIQVEGMFSDGSKLITIHDPIRLPTRAEIGKEDYFTLDDSIFTSTRSDIANQTV</sequence>
<accession>A0A177KI57</accession>
<evidence type="ECO:0000256" key="2">
    <source>
        <dbReference type="ARBA" id="ARBA00047778"/>
    </source>
</evidence>
<gene>
    <name evidence="4" type="primary">ureA</name>
    <name evidence="4" type="ORF">AWH48_13405</name>
</gene>
<dbReference type="Proteomes" id="UP000077271">
    <property type="component" value="Unassembled WGS sequence"/>
</dbReference>
<dbReference type="GO" id="GO:0043419">
    <property type="term" value="P:urea catabolic process"/>
    <property type="evidence" value="ECO:0007669"/>
    <property type="project" value="InterPro"/>
</dbReference>
<evidence type="ECO:0000313" key="4">
    <source>
        <dbReference type="EMBL" id="OAH52804.1"/>
    </source>
</evidence>
<dbReference type="GO" id="GO:0016151">
    <property type="term" value="F:nickel cation binding"/>
    <property type="evidence" value="ECO:0007669"/>
    <property type="project" value="InterPro"/>
</dbReference>
<comment type="subcellular location">
    <subcellularLocation>
        <location evidence="3">Cytoplasm</location>
    </subcellularLocation>
</comment>
<comment type="similarity">
    <text evidence="3">Belongs to the urease gamma subunit family.</text>
</comment>
<dbReference type="Gene3D" id="3.30.280.10">
    <property type="entry name" value="Urease, gamma-like subunit"/>
    <property type="match status" value="1"/>
</dbReference>
<organism evidence="4 5">
    <name type="scientific">Domibacillus aminovorans</name>
    <dbReference type="NCBI Taxonomy" id="29332"/>
    <lineage>
        <taxon>Bacteria</taxon>
        <taxon>Bacillati</taxon>
        <taxon>Bacillota</taxon>
        <taxon>Bacilli</taxon>
        <taxon>Bacillales</taxon>
        <taxon>Bacillaceae</taxon>
        <taxon>Domibacillus</taxon>
    </lineage>
</organism>
<evidence type="ECO:0000256" key="1">
    <source>
        <dbReference type="ARBA" id="ARBA00022801"/>
    </source>
</evidence>
<dbReference type="AlphaFoldDB" id="A0A177KI57"/>
<dbReference type="Pfam" id="PF00547">
    <property type="entry name" value="Urease_gamma"/>
    <property type="match status" value="1"/>
</dbReference>